<feature type="transmembrane region" description="Helical" evidence="2">
    <location>
        <begin position="370"/>
        <end position="389"/>
    </location>
</feature>
<feature type="transmembrane region" description="Helical" evidence="2">
    <location>
        <begin position="336"/>
        <end position="358"/>
    </location>
</feature>
<keyword evidence="2" id="KW-0472">Membrane</keyword>
<protein>
    <submittedName>
        <fullName evidence="3">Uncharacterized protein</fullName>
    </submittedName>
</protein>
<feature type="compositionally biased region" description="Polar residues" evidence="1">
    <location>
        <begin position="21"/>
        <end position="39"/>
    </location>
</feature>
<feature type="transmembrane region" description="Helical" evidence="2">
    <location>
        <begin position="262"/>
        <end position="280"/>
    </location>
</feature>
<keyword evidence="4" id="KW-1185">Reference proteome</keyword>
<organism evidence="3 4">
    <name type="scientific">Chara braunii</name>
    <name type="common">Braun's stonewort</name>
    <dbReference type="NCBI Taxonomy" id="69332"/>
    <lineage>
        <taxon>Eukaryota</taxon>
        <taxon>Viridiplantae</taxon>
        <taxon>Streptophyta</taxon>
        <taxon>Charophyceae</taxon>
        <taxon>Charales</taxon>
        <taxon>Characeae</taxon>
        <taxon>Chara</taxon>
    </lineage>
</organism>
<evidence type="ECO:0000256" key="2">
    <source>
        <dbReference type="SAM" id="Phobius"/>
    </source>
</evidence>
<evidence type="ECO:0000313" key="4">
    <source>
        <dbReference type="Proteomes" id="UP000265515"/>
    </source>
</evidence>
<keyword evidence="2" id="KW-0812">Transmembrane</keyword>
<accession>A0A388LRX0</accession>
<feature type="compositionally biased region" description="Polar residues" evidence="1">
    <location>
        <begin position="54"/>
        <end position="64"/>
    </location>
</feature>
<sequence length="436" mass="44304">MAKKGKADEGATGTIRHLSGEGSQATPPKPANTVTVASQKNKDRKGKQKAISLSVEQDQGSQQELAEPPPQLHTSQVQPASAELQQGSFRSKDLPAISCTAEPSRSITRLDEKSSLLMEIFGPNPLRRALLGESEDVSSTNNASGDTVGNIVLAPNQKGPEERNETPECEEHSPDQQDTDEDDWPRCGRRNWSMHPDGMEAKFSSYLDPRRGFYSEGTTTPLSFSLLSSLFTSLFSSLLLLSVVIAVVITVVVVAVVVVVDIIVIVDIVVVVVLINVVIVGGRGGGGGGGAAAAAGVIVVVVAVGGGGAAAAAAAATAAAAAAAAAAGVRVDGSGVGGVGIAVVPGVVGSVGVVVVVGGGGGGVGGGDGVGVGVGVCVVVGVVAVAVGVRVRVACDWCQEDLRKGWNRGAVDFVKKTYGTDNYDRVCDELEHIALS</sequence>
<feature type="transmembrane region" description="Helical" evidence="2">
    <location>
        <begin position="287"/>
        <end position="304"/>
    </location>
</feature>
<name>A0A388LRX0_CHABU</name>
<feature type="transmembrane region" description="Helical" evidence="2">
    <location>
        <begin position="234"/>
        <end position="256"/>
    </location>
</feature>
<feature type="region of interest" description="Disordered" evidence="1">
    <location>
        <begin position="134"/>
        <end position="186"/>
    </location>
</feature>
<dbReference type="Proteomes" id="UP000265515">
    <property type="component" value="Unassembled WGS sequence"/>
</dbReference>
<feature type="compositionally biased region" description="Basic and acidic residues" evidence="1">
    <location>
        <begin position="159"/>
        <end position="175"/>
    </location>
</feature>
<dbReference type="EMBL" id="BFEA01000504">
    <property type="protein sequence ID" value="GBG85088.1"/>
    <property type="molecule type" value="Genomic_DNA"/>
</dbReference>
<evidence type="ECO:0000313" key="3">
    <source>
        <dbReference type="EMBL" id="GBG85088.1"/>
    </source>
</evidence>
<dbReference type="AlphaFoldDB" id="A0A388LRX0"/>
<feature type="compositionally biased region" description="Polar residues" evidence="1">
    <location>
        <begin position="137"/>
        <end position="147"/>
    </location>
</feature>
<reference evidence="3 4" key="1">
    <citation type="journal article" date="2018" name="Cell">
        <title>The Chara Genome: Secondary Complexity and Implications for Plant Terrestrialization.</title>
        <authorList>
            <person name="Nishiyama T."/>
            <person name="Sakayama H."/>
            <person name="Vries J.D."/>
            <person name="Buschmann H."/>
            <person name="Saint-Marcoux D."/>
            <person name="Ullrich K.K."/>
            <person name="Haas F.B."/>
            <person name="Vanderstraeten L."/>
            <person name="Becker D."/>
            <person name="Lang D."/>
            <person name="Vosolsobe S."/>
            <person name="Rombauts S."/>
            <person name="Wilhelmsson P.K.I."/>
            <person name="Janitza P."/>
            <person name="Kern R."/>
            <person name="Heyl A."/>
            <person name="Rumpler F."/>
            <person name="Villalobos L.I.A.C."/>
            <person name="Clay J.M."/>
            <person name="Skokan R."/>
            <person name="Toyoda A."/>
            <person name="Suzuki Y."/>
            <person name="Kagoshima H."/>
            <person name="Schijlen E."/>
            <person name="Tajeshwar N."/>
            <person name="Catarino B."/>
            <person name="Hetherington A.J."/>
            <person name="Saltykova A."/>
            <person name="Bonnot C."/>
            <person name="Breuninger H."/>
            <person name="Symeonidi A."/>
            <person name="Radhakrishnan G.V."/>
            <person name="Van Nieuwerburgh F."/>
            <person name="Deforce D."/>
            <person name="Chang C."/>
            <person name="Karol K.G."/>
            <person name="Hedrich R."/>
            <person name="Ulvskov P."/>
            <person name="Glockner G."/>
            <person name="Delwiche C.F."/>
            <person name="Petrasek J."/>
            <person name="Van de Peer Y."/>
            <person name="Friml J."/>
            <person name="Beilby M."/>
            <person name="Dolan L."/>
            <person name="Kohara Y."/>
            <person name="Sugano S."/>
            <person name="Fujiyama A."/>
            <person name="Delaux P.-M."/>
            <person name="Quint M."/>
            <person name="TheiBen G."/>
            <person name="Hagemann M."/>
            <person name="Harholt J."/>
            <person name="Dunand C."/>
            <person name="Zachgo S."/>
            <person name="Langdale J."/>
            <person name="Maumus F."/>
            <person name="Straeten D.V.D."/>
            <person name="Gould S.B."/>
            <person name="Rensing S.A."/>
        </authorList>
    </citation>
    <scope>NUCLEOTIDE SEQUENCE [LARGE SCALE GENOMIC DNA]</scope>
    <source>
        <strain evidence="3 4">S276</strain>
    </source>
</reference>
<proteinExistence type="predicted"/>
<evidence type="ECO:0000256" key="1">
    <source>
        <dbReference type="SAM" id="MobiDB-lite"/>
    </source>
</evidence>
<feature type="compositionally biased region" description="Polar residues" evidence="1">
    <location>
        <begin position="72"/>
        <end position="89"/>
    </location>
</feature>
<comment type="caution">
    <text evidence="3">The sequence shown here is derived from an EMBL/GenBank/DDBJ whole genome shotgun (WGS) entry which is preliminary data.</text>
</comment>
<gene>
    <name evidence="3" type="ORF">CBR_g39551</name>
</gene>
<feature type="region of interest" description="Disordered" evidence="1">
    <location>
        <begin position="1"/>
        <end position="101"/>
    </location>
</feature>
<dbReference type="Gramene" id="GBG85088">
    <property type="protein sequence ID" value="GBG85088"/>
    <property type="gene ID" value="CBR_g39551"/>
</dbReference>
<keyword evidence="2" id="KW-1133">Transmembrane helix</keyword>